<feature type="region of interest" description="Disordered" evidence="1">
    <location>
        <begin position="1"/>
        <end position="29"/>
    </location>
</feature>
<evidence type="ECO:0000256" key="1">
    <source>
        <dbReference type="SAM" id="MobiDB-lite"/>
    </source>
</evidence>
<feature type="compositionally biased region" description="Pro residues" evidence="1">
    <location>
        <begin position="10"/>
        <end position="24"/>
    </location>
</feature>
<feature type="region of interest" description="Disordered" evidence="1">
    <location>
        <begin position="145"/>
        <end position="258"/>
    </location>
</feature>
<reference evidence="2 3" key="1">
    <citation type="submission" date="2015-04" db="EMBL/GenBank/DDBJ databases">
        <title>Lasius niger genome sequencing.</title>
        <authorList>
            <person name="Konorov E.A."/>
            <person name="Nikitin M.A."/>
            <person name="Kirill M.V."/>
            <person name="Chang P."/>
        </authorList>
    </citation>
    <scope>NUCLEOTIDE SEQUENCE [LARGE SCALE GENOMIC DNA]</scope>
    <source>
        <tissue evidence="2">Whole</tissue>
    </source>
</reference>
<keyword evidence="3" id="KW-1185">Reference proteome</keyword>
<sequence length="258" mass="28511">MSENADFTPFNPPPEPAKPLPKAPEAPKMSPELRRLLNISALRSEFMLIALTCNKQKEYDSFMTKFRPILQQDYQSLQIDFKKLYGGKGEMRLDQYMTDLADAASLKAAREGGNFCKTHESMFHEAEYFQTAEDLAAYAEGKNLAVPLPKSPTGRRDASPVTSPEAESFANFAHPSFTPRKPPSQQNPKPTNFVPIKKSSTLPPLEEPKPSPPPAAKDSAKENDTSSIQFPAPSAETVQAPQQPLPAPQPYPDFSVHP</sequence>
<evidence type="ECO:0000313" key="2">
    <source>
        <dbReference type="EMBL" id="KMQ88111.1"/>
    </source>
</evidence>
<accession>A0A0J7KD32</accession>
<dbReference type="PaxDb" id="67767-A0A0J7KD32"/>
<gene>
    <name evidence="2" type="ORF">RF55_12460</name>
</gene>
<protein>
    <submittedName>
        <fullName evidence="2">Uncharacterized protein</fullName>
    </submittedName>
</protein>
<name>A0A0J7KD32_LASNI</name>
<dbReference type="AlphaFoldDB" id="A0A0J7KD32"/>
<proteinExistence type="predicted"/>
<dbReference type="EMBL" id="LBMM01009482">
    <property type="protein sequence ID" value="KMQ88111.1"/>
    <property type="molecule type" value="Genomic_DNA"/>
</dbReference>
<organism evidence="2 3">
    <name type="scientific">Lasius niger</name>
    <name type="common">Black garden ant</name>
    <dbReference type="NCBI Taxonomy" id="67767"/>
    <lineage>
        <taxon>Eukaryota</taxon>
        <taxon>Metazoa</taxon>
        <taxon>Ecdysozoa</taxon>
        <taxon>Arthropoda</taxon>
        <taxon>Hexapoda</taxon>
        <taxon>Insecta</taxon>
        <taxon>Pterygota</taxon>
        <taxon>Neoptera</taxon>
        <taxon>Endopterygota</taxon>
        <taxon>Hymenoptera</taxon>
        <taxon>Apocrita</taxon>
        <taxon>Aculeata</taxon>
        <taxon>Formicoidea</taxon>
        <taxon>Formicidae</taxon>
        <taxon>Formicinae</taxon>
        <taxon>Lasius</taxon>
        <taxon>Lasius</taxon>
    </lineage>
</organism>
<dbReference type="STRING" id="67767.A0A0J7KD32"/>
<dbReference type="Proteomes" id="UP000036403">
    <property type="component" value="Unassembled WGS sequence"/>
</dbReference>
<comment type="caution">
    <text evidence="2">The sequence shown here is derived from an EMBL/GenBank/DDBJ whole genome shotgun (WGS) entry which is preliminary data.</text>
</comment>
<evidence type="ECO:0000313" key="3">
    <source>
        <dbReference type="Proteomes" id="UP000036403"/>
    </source>
</evidence>